<evidence type="ECO:0000313" key="1">
    <source>
        <dbReference type="EMBL" id="OOW68978.1"/>
    </source>
</evidence>
<name>A0ABX3M1P8_9XANT</name>
<protein>
    <submittedName>
        <fullName evidence="1">Uncharacterized protein</fullName>
    </submittedName>
</protein>
<accession>A0ABX3M1P8</accession>
<dbReference type="EMBL" id="LOJT01000093">
    <property type="protein sequence ID" value="OOW68978.1"/>
    <property type="molecule type" value="Genomic_DNA"/>
</dbReference>
<organism evidence="1 2">
    <name type="scientific">Xanthomonas cissicola</name>
    <dbReference type="NCBI Taxonomy" id="86186"/>
    <lineage>
        <taxon>Bacteria</taxon>
        <taxon>Pseudomonadati</taxon>
        <taxon>Pseudomonadota</taxon>
        <taxon>Gammaproteobacteria</taxon>
        <taxon>Lysobacterales</taxon>
        <taxon>Lysobacteraceae</taxon>
        <taxon>Xanthomonas</taxon>
    </lineage>
</organism>
<sequence>MSSRYAKGLDGVHAMVIEAIHEALTWQATPEVEMVKQWYAALDVDSATSSLRSLGDQLKGMSAAGWMPDAALVNQVLARNSSFLSNVVQKCRK</sequence>
<gene>
    <name evidence="1" type="ORF">Xant_20315</name>
</gene>
<evidence type="ECO:0000313" key="2">
    <source>
        <dbReference type="Proteomes" id="UP000190018"/>
    </source>
</evidence>
<dbReference type="Proteomes" id="UP000190018">
    <property type="component" value="Unassembled WGS sequence"/>
</dbReference>
<proteinExistence type="predicted"/>
<keyword evidence="2" id="KW-1185">Reference proteome</keyword>
<reference evidence="1 2" key="1">
    <citation type="submission" date="2015-12" db="EMBL/GenBank/DDBJ databases">
        <authorList>
            <person name="Bansal K."/>
            <person name="Midha S."/>
            <person name="Patil P.B."/>
        </authorList>
    </citation>
    <scope>NUCLEOTIDE SEQUENCE [LARGE SCALE GENOMIC DNA]</scope>
    <source>
        <strain evidence="1 2">LMG21719</strain>
    </source>
</reference>
<comment type="caution">
    <text evidence="1">The sequence shown here is derived from an EMBL/GenBank/DDBJ whole genome shotgun (WGS) entry which is preliminary data.</text>
</comment>